<dbReference type="Gene3D" id="3.70.10.10">
    <property type="match status" value="1"/>
</dbReference>
<sequence length="75" mass="8293">MNALISASDIKMLSTASAGFQRRFGYIAVLGLIRLSAINPTNSAFCMFAFDPDFFLNVEAEAKIECQIQLKVKPF</sequence>
<organism evidence="1">
    <name type="scientific">Melanopsichium pennsylvanicum 4</name>
    <dbReference type="NCBI Taxonomy" id="1398559"/>
    <lineage>
        <taxon>Eukaryota</taxon>
        <taxon>Fungi</taxon>
        <taxon>Dikarya</taxon>
        <taxon>Basidiomycota</taxon>
        <taxon>Ustilaginomycotina</taxon>
        <taxon>Ustilaginomycetes</taxon>
        <taxon>Ustilaginales</taxon>
        <taxon>Ustilaginaceae</taxon>
        <taxon>Melanopsichium</taxon>
    </lineage>
</organism>
<dbReference type="AlphaFoldDB" id="A0A077RCB0"/>
<accession>A0A077RCB0</accession>
<reference evidence="1" key="1">
    <citation type="journal article" date="2014" name="Genome Biol. Evol.">
        <title>Gene Loss Rather Than Gene Gain Is Associated with a Host Jump from Monocots to Dicots in the Smut Fungus Melanopsichium pennsylvanicum.</title>
        <authorList>
            <person name="Sharma R."/>
            <person name="Mishra B."/>
            <person name="Runge F."/>
            <person name="Thines M."/>
        </authorList>
    </citation>
    <scope>NUCLEOTIDE SEQUENCE</scope>
    <source>
        <strain evidence="1">4</strain>
    </source>
</reference>
<dbReference type="EMBL" id="HG529636">
    <property type="protein sequence ID" value="CDI55089.1"/>
    <property type="molecule type" value="Genomic_DNA"/>
</dbReference>
<evidence type="ECO:0000313" key="1">
    <source>
        <dbReference type="EMBL" id="CDI55089.1"/>
    </source>
</evidence>
<proteinExistence type="predicted"/>
<protein>
    <submittedName>
        <fullName evidence="1">Related to DNA repair protein rad9</fullName>
    </submittedName>
</protein>
<name>A0A077RCB0_9BASI</name>